<evidence type="ECO:0000313" key="2">
    <source>
        <dbReference type="EMBL" id="SEN54962.1"/>
    </source>
</evidence>
<gene>
    <name evidence="2" type="ORF">SAMN05192583_3035</name>
</gene>
<keyword evidence="3" id="KW-1185">Reference proteome</keyword>
<dbReference type="InterPro" id="IPR016152">
    <property type="entry name" value="PTrfase/Anion_transptr"/>
</dbReference>
<feature type="domain" description="PTS EIIA type-2" evidence="1">
    <location>
        <begin position="23"/>
        <end position="166"/>
    </location>
</feature>
<dbReference type="GO" id="GO:0030295">
    <property type="term" value="F:protein kinase activator activity"/>
    <property type="evidence" value="ECO:0007669"/>
    <property type="project" value="TreeGrafter"/>
</dbReference>
<evidence type="ECO:0000313" key="3">
    <source>
        <dbReference type="Proteomes" id="UP000199206"/>
    </source>
</evidence>
<dbReference type="InterPro" id="IPR051541">
    <property type="entry name" value="PTS_SugarTrans_NitroReg"/>
</dbReference>
<proteinExistence type="predicted"/>
<dbReference type="Proteomes" id="UP000199206">
    <property type="component" value="Unassembled WGS sequence"/>
</dbReference>
<accession>A0A1H8HFF2</accession>
<organism evidence="2 3">
    <name type="scientific">Sphingomonas gellani</name>
    <dbReference type="NCBI Taxonomy" id="1166340"/>
    <lineage>
        <taxon>Bacteria</taxon>
        <taxon>Pseudomonadati</taxon>
        <taxon>Pseudomonadota</taxon>
        <taxon>Alphaproteobacteria</taxon>
        <taxon>Sphingomonadales</taxon>
        <taxon>Sphingomonadaceae</taxon>
        <taxon>Sphingomonas</taxon>
    </lineage>
</organism>
<dbReference type="PROSITE" id="PS00372">
    <property type="entry name" value="PTS_EIIA_TYPE_2_HIS"/>
    <property type="match status" value="1"/>
</dbReference>
<dbReference type="CDD" id="cd00211">
    <property type="entry name" value="PTS_IIA_fru"/>
    <property type="match status" value="1"/>
</dbReference>
<dbReference type="Gene3D" id="3.40.930.10">
    <property type="entry name" value="Mannitol-specific EII, Chain A"/>
    <property type="match status" value="1"/>
</dbReference>
<dbReference type="EMBL" id="FOCF01000008">
    <property type="protein sequence ID" value="SEN54962.1"/>
    <property type="molecule type" value="Genomic_DNA"/>
</dbReference>
<dbReference type="AlphaFoldDB" id="A0A1H8HFF2"/>
<evidence type="ECO:0000259" key="1">
    <source>
        <dbReference type="PROSITE" id="PS51094"/>
    </source>
</evidence>
<name>A0A1H8HFF2_9SPHN</name>
<sequence length="172" mass="18082">MRAAAPVGELMEFHVQTIPDLSDLLRPDAVLTGLSVGNKKLLLQQLGTHGARLTGEDARDIVDRLAARERLGSTGFGAGIAIPHAKLDGLAAVTGLFVRLAQPIDFDSVDGLPVDLVFLLLSPTHAGAEHLKALARVSRRLRDKGLVAKLRGAGSHDAVYALLSTGDARDAA</sequence>
<dbReference type="InterPro" id="IPR002178">
    <property type="entry name" value="PTS_EIIA_type-2_dom"/>
</dbReference>
<reference evidence="3" key="1">
    <citation type="submission" date="2016-10" db="EMBL/GenBank/DDBJ databases">
        <authorList>
            <person name="Varghese N."/>
            <person name="Submissions S."/>
        </authorList>
    </citation>
    <scope>NUCLEOTIDE SEQUENCE [LARGE SCALE GENOMIC DNA]</scope>
    <source>
        <strain evidence="3">S6-262</strain>
    </source>
</reference>
<dbReference type="SUPFAM" id="SSF55804">
    <property type="entry name" value="Phoshotransferase/anion transport protein"/>
    <property type="match status" value="1"/>
</dbReference>
<dbReference type="STRING" id="1166340.SAMN05192583_3035"/>
<protein>
    <submittedName>
        <fullName evidence="2">PTS IIA-like nitrogen-regulatory protein PtsN</fullName>
    </submittedName>
</protein>
<dbReference type="PROSITE" id="PS51094">
    <property type="entry name" value="PTS_EIIA_TYPE_2"/>
    <property type="match status" value="1"/>
</dbReference>
<dbReference type="Pfam" id="PF00359">
    <property type="entry name" value="PTS_EIIA_2"/>
    <property type="match status" value="1"/>
</dbReference>
<dbReference type="PANTHER" id="PTHR47738">
    <property type="entry name" value="PTS SYSTEM FRUCTOSE-LIKE EIIA COMPONENT-RELATED"/>
    <property type="match status" value="1"/>
</dbReference>
<dbReference type="PANTHER" id="PTHR47738:SF1">
    <property type="entry name" value="NITROGEN REGULATORY PROTEIN"/>
    <property type="match status" value="1"/>
</dbReference>